<dbReference type="Gene3D" id="3.10.350.10">
    <property type="entry name" value="LysM domain"/>
    <property type="match status" value="1"/>
</dbReference>
<evidence type="ECO:0000313" key="2">
    <source>
        <dbReference type="EMBL" id="GAG46420.1"/>
    </source>
</evidence>
<feature type="non-terminal residue" evidence="2">
    <location>
        <position position="95"/>
    </location>
</feature>
<dbReference type="SUPFAM" id="SSF54106">
    <property type="entry name" value="LysM domain"/>
    <property type="match status" value="1"/>
</dbReference>
<sequence length="95" mass="10603">MVREPDDLSRVSTPGIYHDVKRGESLWKISKIYGVRLKEIVGANRLPDASKIEVGQLIFIPEAGEDRATRASFAKALKIEGFIWPVKGKVVSYFG</sequence>
<dbReference type="Pfam" id="PF01476">
    <property type="entry name" value="LysM"/>
    <property type="match status" value="1"/>
</dbReference>
<evidence type="ECO:0000259" key="1">
    <source>
        <dbReference type="PROSITE" id="PS51782"/>
    </source>
</evidence>
<accession>X0XT41</accession>
<dbReference type="InterPro" id="IPR036779">
    <property type="entry name" value="LysM_dom_sf"/>
</dbReference>
<dbReference type="InterPro" id="IPR018392">
    <property type="entry name" value="LysM"/>
</dbReference>
<comment type="caution">
    <text evidence="2">The sequence shown here is derived from an EMBL/GenBank/DDBJ whole genome shotgun (WGS) entry which is preliminary data.</text>
</comment>
<name>X0XT41_9ZZZZ</name>
<dbReference type="AlphaFoldDB" id="X0XT41"/>
<dbReference type="PROSITE" id="PS51782">
    <property type="entry name" value="LYSM"/>
    <property type="match status" value="1"/>
</dbReference>
<proteinExistence type="predicted"/>
<organism evidence="2">
    <name type="scientific">marine sediment metagenome</name>
    <dbReference type="NCBI Taxonomy" id="412755"/>
    <lineage>
        <taxon>unclassified sequences</taxon>
        <taxon>metagenomes</taxon>
        <taxon>ecological metagenomes</taxon>
    </lineage>
</organism>
<dbReference type="CDD" id="cd00118">
    <property type="entry name" value="LysM"/>
    <property type="match status" value="1"/>
</dbReference>
<gene>
    <name evidence="2" type="ORF">S01H1_75020</name>
</gene>
<feature type="domain" description="LysM" evidence="1">
    <location>
        <begin position="16"/>
        <end position="60"/>
    </location>
</feature>
<dbReference type="EMBL" id="BARS01050222">
    <property type="protein sequence ID" value="GAG46420.1"/>
    <property type="molecule type" value="Genomic_DNA"/>
</dbReference>
<reference evidence="2" key="1">
    <citation type="journal article" date="2014" name="Front. Microbiol.">
        <title>High frequency of phylogenetically diverse reductive dehalogenase-homologous genes in deep subseafloor sedimentary metagenomes.</title>
        <authorList>
            <person name="Kawai M."/>
            <person name="Futagami T."/>
            <person name="Toyoda A."/>
            <person name="Takaki Y."/>
            <person name="Nishi S."/>
            <person name="Hori S."/>
            <person name="Arai W."/>
            <person name="Tsubouchi T."/>
            <person name="Morono Y."/>
            <person name="Uchiyama I."/>
            <person name="Ito T."/>
            <person name="Fujiyama A."/>
            <person name="Inagaki F."/>
            <person name="Takami H."/>
        </authorList>
    </citation>
    <scope>NUCLEOTIDE SEQUENCE</scope>
    <source>
        <strain evidence="2">Expedition CK06-06</strain>
    </source>
</reference>
<dbReference type="SMART" id="SM00257">
    <property type="entry name" value="LysM"/>
    <property type="match status" value="1"/>
</dbReference>
<protein>
    <recommendedName>
        <fullName evidence="1">LysM domain-containing protein</fullName>
    </recommendedName>
</protein>